<feature type="non-terminal residue" evidence="2">
    <location>
        <position position="349"/>
    </location>
</feature>
<evidence type="ECO:0000313" key="2">
    <source>
        <dbReference type="EMBL" id="CAK0874591.1"/>
    </source>
</evidence>
<protein>
    <submittedName>
        <fullName evidence="2">Uncharacterized protein</fullName>
    </submittedName>
</protein>
<sequence length="349" mass="35727">ADSFFAALTPAERARVAACELMFPGELCDANQEPQSRALKSKDGVAGPVIRSNGLICSQRMGRWLTTVELQQLFGFPMDAEQAVLAGAIGPFTQGVGMGAFAPRLRTYRSQRNQLGNGMNVCSIGSSIYMSIVAMPALGVRPSMYRPLRFLGAGFGDAGAAPGTPPSPLRQAVMHARLMAQAAGRSGVDAAVAIPGQVDRASNVLAPWRPEAALRPGAAAAAETDQGGNSGEAPPASPVAAVAESPPTSARSADSCKTPDAESSSPTLTLRRGGGGASRSEPDPEPAGPSAAAAPCTPPAHKKVKHSPEPRKTDDADMDDSRKKQLFQGVFGNSSHSSASGASPGQGSA</sequence>
<feature type="region of interest" description="Disordered" evidence="1">
    <location>
        <begin position="215"/>
        <end position="349"/>
    </location>
</feature>
<feature type="compositionally biased region" description="Low complexity" evidence="1">
    <location>
        <begin position="334"/>
        <end position="349"/>
    </location>
</feature>
<dbReference type="EMBL" id="CAUYUJ010017409">
    <property type="protein sequence ID" value="CAK0874591.1"/>
    <property type="molecule type" value="Genomic_DNA"/>
</dbReference>
<reference evidence="2" key="1">
    <citation type="submission" date="2023-10" db="EMBL/GenBank/DDBJ databases">
        <authorList>
            <person name="Chen Y."/>
            <person name="Shah S."/>
            <person name="Dougan E. K."/>
            <person name="Thang M."/>
            <person name="Chan C."/>
        </authorList>
    </citation>
    <scope>NUCLEOTIDE SEQUENCE [LARGE SCALE GENOMIC DNA]</scope>
</reference>
<dbReference type="Proteomes" id="UP001189429">
    <property type="component" value="Unassembled WGS sequence"/>
</dbReference>
<feature type="compositionally biased region" description="Basic and acidic residues" evidence="1">
    <location>
        <begin position="306"/>
        <end position="323"/>
    </location>
</feature>
<organism evidence="2 3">
    <name type="scientific">Prorocentrum cordatum</name>
    <dbReference type="NCBI Taxonomy" id="2364126"/>
    <lineage>
        <taxon>Eukaryota</taxon>
        <taxon>Sar</taxon>
        <taxon>Alveolata</taxon>
        <taxon>Dinophyceae</taxon>
        <taxon>Prorocentrales</taxon>
        <taxon>Prorocentraceae</taxon>
        <taxon>Prorocentrum</taxon>
    </lineage>
</organism>
<evidence type="ECO:0000256" key="1">
    <source>
        <dbReference type="SAM" id="MobiDB-lite"/>
    </source>
</evidence>
<feature type="compositionally biased region" description="Low complexity" evidence="1">
    <location>
        <begin position="232"/>
        <end position="247"/>
    </location>
</feature>
<gene>
    <name evidence="2" type="ORF">PCOR1329_LOCUS59434</name>
</gene>
<proteinExistence type="predicted"/>
<comment type="caution">
    <text evidence="2">The sequence shown here is derived from an EMBL/GenBank/DDBJ whole genome shotgun (WGS) entry which is preliminary data.</text>
</comment>
<accession>A0ABN9VMM9</accession>
<name>A0ABN9VMM9_9DINO</name>
<feature type="non-terminal residue" evidence="2">
    <location>
        <position position="1"/>
    </location>
</feature>
<evidence type="ECO:0000313" key="3">
    <source>
        <dbReference type="Proteomes" id="UP001189429"/>
    </source>
</evidence>
<keyword evidence="3" id="KW-1185">Reference proteome</keyword>